<organism evidence="1 2">
    <name type="scientific">Chaetomium tenue</name>
    <dbReference type="NCBI Taxonomy" id="1854479"/>
    <lineage>
        <taxon>Eukaryota</taxon>
        <taxon>Fungi</taxon>
        <taxon>Dikarya</taxon>
        <taxon>Ascomycota</taxon>
        <taxon>Pezizomycotina</taxon>
        <taxon>Sordariomycetes</taxon>
        <taxon>Sordariomycetidae</taxon>
        <taxon>Sordariales</taxon>
        <taxon>Chaetomiaceae</taxon>
        <taxon>Chaetomium</taxon>
    </lineage>
</organism>
<keyword evidence="2" id="KW-1185">Reference proteome</keyword>
<dbReference type="Proteomes" id="UP000724584">
    <property type="component" value="Unassembled WGS sequence"/>
</dbReference>
<accession>A0ACB7P634</accession>
<name>A0ACB7P634_9PEZI</name>
<proteinExistence type="predicted"/>
<reference evidence="1 2" key="1">
    <citation type="journal article" date="2021" name="Nat. Commun.">
        <title>Genetic determinants of endophytism in the Arabidopsis root mycobiome.</title>
        <authorList>
            <person name="Mesny F."/>
            <person name="Miyauchi S."/>
            <person name="Thiergart T."/>
            <person name="Pickel B."/>
            <person name="Atanasova L."/>
            <person name="Karlsson M."/>
            <person name="Huettel B."/>
            <person name="Barry K.W."/>
            <person name="Haridas S."/>
            <person name="Chen C."/>
            <person name="Bauer D."/>
            <person name="Andreopoulos W."/>
            <person name="Pangilinan J."/>
            <person name="LaButti K."/>
            <person name="Riley R."/>
            <person name="Lipzen A."/>
            <person name="Clum A."/>
            <person name="Drula E."/>
            <person name="Henrissat B."/>
            <person name="Kohler A."/>
            <person name="Grigoriev I.V."/>
            <person name="Martin F.M."/>
            <person name="Hacquard S."/>
        </authorList>
    </citation>
    <scope>NUCLEOTIDE SEQUENCE [LARGE SCALE GENOMIC DNA]</scope>
    <source>
        <strain evidence="1 2">MPI-SDFR-AT-0079</strain>
    </source>
</reference>
<evidence type="ECO:0000313" key="1">
    <source>
        <dbReference type="EMBL" id="KAH6627770.1"/>
    </source>
</evidence>
<sequence length="349" mass="38114">MTALVNRTPTFLAEPQWLSTPFEAHPKSALDQLFDSLALLPSLLARADRVLAQEHTITRRLMAQDLLNNCLDLEVELGRWYTTLQVSPTSGVSQPLFWLSNQPSTAPHPYHLPNPLTFRDAHTALALSYYWTALVLFYPTIWRLYFAAVIDPVTAYDHSTTTTNPTTSTTTTTTTGYPSPPTHHHHHQSHPHQQNLLEPTDLPLPTRLQTLDPMRYSLPRVRDAAADVCRALEFVLADPSSSSSSCAQPDLLWHALFVVGRFFGELGGVGVGVGVGVGFGGHMNAGFGLEMGMGGGGMGMGMGAVGVPGVGDGGVELVWCEGFRERLVARGREMREGVVGRRWVDLASF</sequence>
<dbReference type="EMBL" id="JAGIZQ010000005">
    <property type="protein sequence ID" value="KAH6627770.1"/>
    <property type="molecule type" value="Genomic_DNA"/>
</dbReference>
<gene>
    <name evidence="1" type="ORF">F5144DRAFT_593931</name>
</gene>
<comment type="caution">
    <text evidence="1">The sequence shown here is derived from an EMBL/GenBank/DDBJ whole genome shotgun (WGS) entry which is preliminary data.</text>
</comment>
<evidence type="ECO:0000313" key="2">
    <source>
        <dbReference type="Proteomes" id="UP000724584"/>
    </source>
</evidence>
<protein>
    <submittedName>
        <fullName evidence="1">Uncharacterized protein</fullName>
    </submittedName>
</protein>